<organism evidence="3 4">
    <name type="scientific">Streptomyces olivaceiscleroticus</name>
    <dbReference type="NCBI Taxonomy" id="68245"/>
    <lineage>
        <taxon>Bacteria</taxon>
        <taxon>Bacillati</taxon>
        <taxon>Actinomycetota</taxon>
        <taxon>Actinomycetes</taxon>
        <taxon>Kitasatosporales</taxon>
        <taxon>Streptomycetaceae</taxon>
        <taxon>Streptomyces</taxon>
    </lineage>
</organism>
<proteinExistence type="predicted"/>
<sequence length="93" mass="9886">MPHRLLQPLFRLSILVFLTGGLVIVLGQALGIVLGDARWVAAMESGVQPSTCIAASICGILSFALSYRRPDRPQGPGAGDRPAEQAVTTRRSD</sequence>
<protein>
    <submittedName>
        <fullName evidence="3">Uncharacterized protein</fullName>
    </submittedName>
</protein>
<feature type="region of interest" description="Disordered" evidence="1">
    <location>
        <begin position="71"/>
        <end position="93"/>
    </location>
</feature>
<feature type="transmembrane region" description="Helical" evidence="2">
    <location>
        <begin position="12"/>
        <end position="34"/>
    </location>
</feature>
<feature type="transmembrane region" description="Helical" evidence="2">
    <location>
        <begin position="46"/>
        <end position="65"/>
    </location>
</feature>
<keyword evidence="4" id="KW-1185">Reference proteome</keyword>
<keyword evidence="2" id="KW-1133">Transmembrane helix</keyword>
<evidence type="ECO:0000256" key="1">
    <source>
        <dbReference type="SAM" id="MobiDB-lite"/>
    </source>
</evidence>
<evidence type="ECO:0000313" key="4">
    <source>
        <dbReference type="Proteomes" id="UP001500909"/>
    </source>
</evidence>
<name>A0ABP3L8T0_9ACTN</name>
<evidence type="ECO:0000256" key="2">
    <source>
        <dbReference type="SAM" id="Phobius"/>
    </source>
</evidence>
<keyword evidence="2" id="KW-0472">Membrane</keyword>
<dbReference type="RefSeq" id="WP_052867920.1">
    <property type="nucleotide sequence ID" value="NZ_BAAABY010000054.1"/>
</dbReference>
<dbReference type="EMBL" id="BAAABY010000054">
    <property type="protein sequence ID" value="GAA0494359.1"/>
    <property type="molecule type" value="Genomic_DNA"/>
</dbReference>
<keyword evidence="2" id="KW-0812">Transmembrane</keyword>
<gene>
    <name evidence="3" type="ORF">GCM10010361_69550</name>
</gene>
<accession>A0ABP3L8T0</accession>
<comment type="caution">
    <text evidence="3">The sequence shown here is derived from an EMBL/GenBank/DDBJ whole genome shotgun (WGS) entry which is preliminary data.</text>
</comment>
<dbReference type="Proteomes" id="UP001500909">
    <property type="component" value="Unassembled WGS sequence"/>
</dbReference>
<reference evidence="4" key="1">
    <citation type="journal article" date="2019" name="Int. J. Syst. Evol. Microbiol.">
        <title>The Global Catalogue of Microorganisms (GCM) 10K type strain sequencing project: providing services to taxonomists for standard genome sequencing and annotation.</title>
        <authorList>
            <consortium name="The Broad Institute Genomics Platform"/>
            <consortium name="The Broad Institute Genome Sequencing Center for Infectious Disease"/>
            <person name="Wu L."/>
            <person name="Ma J."/>
        </authorList>
    </citation>
    <scope>NUCLEOTIDE SEQUENCE [LARGE SCALE GENOMIC DNA]</scope>
    <source>
        <strain evidence="4">JCM 4805</strain>
    </source>
</reference>
<evidence type="ECO:0000313" key="3">
    <source>
        <dbReference type="EMBL" id="GAA0494359.1"/>
    </source>
</evidence>